<evidence type="ECO:0000313" key="1">
    <source>
        <dbReference type="EMBL" id="MBO8436782.1"/>
    </source>
</evidence>
<evidence type="ECO:0000313" key="2">
    <source>
        <dbReference type="Proteomes" id="UP000823615"/>
    </source>
</evidence>
<protein>
    <submittedName>
        <fullName evidence="1">Uncharacterized protein</fullName>
    </submittedName>
</protein>
<name>A0A9D9E158_9SPIO</name>
<dbReference type="EMBL" id="JADIMT010000087">
    <property type="protein sequence ID" value="MBO8436782.1"/>
    <property type="molecule type" value="Genomic_DNA"/>
</dbReference>
<comment type="caution">
    <text evidence="1">The sequence shown here is derived from an EMBL/GenBank/DDBJ whole genome shotgun (WGS) entry which is preliminary data.</text>
</comment>
<organism evidence="1 2">
    <name type="scientific">Candidatus Ornithospirochaeta stercoripullorum</name>
    <dbReference type="NCBI Taxonomy" id="2840899"/>
    <lineage>
        <taxon>Bacteria</taxon>
        <taxon>Pseudomonadati</taxon>
        <taxon>Spirochaetota</taxon>
        <taxon>Spirochaetia</taxon>
        <taxon>Spirochaetales</taxon>
        <taxon>Spirochaetaceae</taxon>
        <taxon>Spirochaetaceae incertae sedis</taxon>
        <taxon>Candidatus Ornithospirochaeta</taxon>
    </lineage>
</organism>
<dbReference type="AlphaFoldDB" id="A0A9D9E158"/>
<accession>A0A9D9E158</accession>
<sequence>MEVEASVALEQAESEEYGEDILGYEVSIYGIAFWKKKALVKTLRACR</sequence>
<reference evidence="1" key="2">
    <citation type="journal article" date="2021" name="PeerJ">
        <title>Extensive microbial diversity within the chicken gut microbiome revealed by metagenomics and culture.</title>
        <authorList>
            <person name="Gilroy R."/>
            <person name="Ravi A."/>
            <person name="Getino M."/>
            <person name="Pursley I."/>
            <person name="Horton D.L."/>
            <person name="Alikhan N.F."/>
            <person name="Baker D."/>
            <person name="Gharbi K."/>
            <person name="Hall N."/>
            <person name="Watson M."/>
            <person name="Adriaenssens E.M."/>
            <person name="Foster-Nyarko E."/>
            <person name="Jarju S."/>
            <person name="Secka A."/>
            <person name="Antonio M."/>
            <person name="Oren A."/>
            <person name="Chaudhuri R.R."/>
            <person name="La Ragione R."/>
            <person name="Hildebrand F."/>
            <person name="Pallen M.J."/>
        </authorList>
    </citation>
    <scope>NUCLEOTIDE SEQUENCE</scope>
    <source>
        <strain evidence="1">7293</strain>
    </source>
</reference>
<dbReference type="Proteomes" id="UP000823615">
    <property type="component" value="Unassembled WGS sequence"/>
</dbReference>
<proteinExistence type="predicted"/>
<gene>
    <name evidence="1" type="ORF">IAA97_07390</name>
</gene>
<reference evidence="1" key="1">
    <citation type="submission" date="2020-10" db="EMBL/GenBank/DDBJ databases">
        <authorList>
            <person name="Gilroy R."/>
        </authorList>
    </citation>
    <scope>NUCLEOTIDE SEQUENCE</scope>
    <source>
        <strain evidence="1">7293</strain>
    </source>
</reference>